<keyword evidence="1" id="KW-1133">Transmembrane helix</keyword>
<keyword evidence="1" id="KW-0812">Transmembrane</keyword>
<reference evidence="2 3" key="1">
    <citation type="submission" date="2019-03" db="EMBL/GenBank/DDBJ databases">
        <title>First draft genome of Liparis tanakae, snailfish: a comprehensive survey of snailfish specific genes.</title>
        <authorList>
            <person name="Kim W."/>
            <person name="Song I."/>
            <person name="Jeong J.-H."/>
            <person name="Kim D."/>
            <person name="Kim S."/>
            <person name="Ryu S."/>
            <person name="Song J.Y."/>
            <person name="Lee S.K."/>
        </authorList>
    </citation>
    <scope>NUCLEOTIDE SEQUENCE [LARGE SCALE GENOMIC DNA]</scope>
    <source>
        <tissue evidence="2">Muscle</tissue>
    </source>
</reference>
<evidence type="ECO:0000313" key="3">
    <source>
        <dbReference type="Proteomes" id="UP000314294"/>
    </source>
</evidence>
<dbReference type="EMBL" id="SRLO01000244">
    <property type="protein sequence ID" value="TNN64888.1"/>
    <property type="molecule type" value="Genomic_DNA"/>
</dbReference>
<sequence>MTKGRHWLLCSFHKALDPAAASGKRRFENGRRVFLYFILLFVILSLLVSWCCIFIVLLVVIYILSEPVGRLKSSQTFKRPKPQLREALGGTQNLKLTVFVILVVIQALLCVDLGVGVRRLFVVFVVAVQSSEGDMIQLFSRN</sequence>
<comment type="caution">
    <text evidence="2">The sequence shown here is derived from an EMBL/GenBank/DDBJ whole genome shotgun (WGS) entry which is preliminary data.</text>
</comment>
<keyword evidence="3" id="KW-1185">Reference proteome</keyword>
<dbReference type="AlphaFoldDB" id="A0A4Z2HG86"/>
<gene>
    <name evidence="2" type="ORF">EYF80_024886</name>
</gene>
<name>A0A4Z2HG86_9TELE</name>
<accession>A0A4Z2HG86</accession>
<evidence type="ECO:0000256" key="1">
    <source>
        <dbReference type="SAM" id="Phobius"/>
    </source>
</evidence>
<evidence type="ECO:0000313" key="2">
    <source>
        <dbReference type="EMBL" id="TNN64888.1"/>
    </source>
</evidence>
<keyword evidence="1" id="KW-0472">Membrane</keyword>
<dbReference type="Proteomes" id="UP000314294">
    <property type="component" value="Unassembled WGS sequence"/>
</dbReference>
<feature type="transmembrane region" description="Helical" evidence="1">
    <location>
        <begin position="33"/>
        <end position="64"/>
    </location>
</feature>
<feature type="transmembrane region" description="Helical" evidence="1">
    <location>
        <begin position="96"/>
        <end position="115"/>
    </location>
</feature>
<protein>
    <submittedName>
        <fullName evidence="2">Uncharacterized protein</fullName>
    </submittedName>
</protein>
<organism evidence="2 3">
    <name type="scientific">Liparis tanakae</name>
    <name type="common">Tanaka's snailfish</name>
    <dbReference type="NCBI Taxonomy" id="230148"/>
    <lineage>
        <taxon>Eukaryota</taxon>
        <taxon>Metazoa</taxon>
        <taxon>Chordata</taxon>
        <taxon>Craniata</taxon>
        <taxon>Vertebrata</taxon>
        <taxon>Euteleostomi</taxon>
        <taxon>Actinopterygii</taxon>
        <taxon>Neopterygii</taxon>
        <taxon>Teleostei</taxon>
        <taxon>Neoteleostei</taxon>
        <taxon>Acanthomorphata</taxon>
        <taxon>Eupercaria</taxon>
        <taxon>Perciformes</taxon>
        <taxon>Cottioidei</taxon>
        <taxon>Cottales</taxon>
        <taxon>Liparidae</taxon>
        <taxon>Liparis</taxon>
    </lineage>
</organism>
<proteinExistence type="predicted"/>